<dbReference type="GO" id="GO:0000271">
    <property type="term" value="P:polysaccharide biosynthetic process"/>
    <property type="evidence" value="ECO:0007669"/>
    <property type="project" value="InterPro"/>
</dbReference>
<name>A0A0B8NQ26_9VIBR</name>
<sequence length="133" mass="14847">MQRMRRQFFRFAVVGGVGFVVDISVFSLCLYAMNMPTTLSRVVAFLVAVGVTWLGNRIYTFGSSADVWPQLKRFAISAFISMVPNFLVFHLVLAHLGENVITHMLAFVLGVATGLCSNFALNTFWVFKEKSPS</sequence>
<evidence type="ECO:0000313" key="7">
    <source>
        <dbReference type="EMBL" id="GAM56685.1"/>
    </source>
</evidence>
<evidence type="ECO:0000313" key="8">
    <source>
        <dbReference type="Proteomes" id="UP000031671"/>
    </source>
</evidence>
<dbReference type="InterPro" id="IPR051401">
    <property type="entry name" value="GtrA_CellWall_Glycosyl"/>
</dbReference>
<dbReference type="GO" id="GO:0005886">
    <property type="term" value="C:plasma membrane"/>
    <property type="evidence" value="ECO:0007669"/>
    <property type="project" value="TreeGrafter"/>
</dbReference>
<dbReference type="EMBL" id="BBRZ01000035">
    <property type="protein sequence ID" value="GAM56685.1"/>
    <property type="molecule type" value="Genomic_DNA"/>
</dbReference>
<proteinExistence type="inferred from homology"/>
<comment type="caution">
    <text evidence="7">The sequence shown here is derived from an EMBL/GenBank/DDBJ whole genome shotgun (WGS) entry which is preliminary data.</text>
</comment>
<keyword evidence="5" id="KW-0472">Membrane</keyword>
<comment type="subcellular location">
    <subcellularLocation>
        <location evidence="1">Membrane</location>
        <topology evidence="1">Multi-pass membrane protein</topology>
    </subcellularLocation>
</comment>
<dbReference type="Pfam" id="PF04138">
    <property type="entry name" value="GtrA_DPMS_TM"/>
    <property type="match status" value="1"/>
</dbReference>
<feature type="domain" description="GtrA/DPMS transmembrane" evidence="6">
    <location>
        <begin position="10"/>
        <end position="127"/>
    </location>
</feature>
<dbReference type="AlphaFoldDB" id="A0A0B8NQ26"/>
<accession>A0A0B8NQ26</accession>
<evidence type="ECO:0000256" key="2">
    <source>
        <dbReference type="ARBA" id="ARBA00009399"/>
    </source>
</evidence>
<dbReference type="InterPro" id="IPR007267">
    <property type="entry name" value="GtrA_DPMS_TM"/>
</dbReference>
<protein>
    <recommendedName>
        <fullName evidence="6">GtrA/DPMS transmembrane domain-containing protein</fullName>
    </recommendedName>
</protein>
<dbReference type="Proteomes" id="UP000031671">
    <property type="component" value="Unassembled WGS sequence"/>
</dbReference>
<evidence type="ECO:0000256" key="4">
    <source>
        <dbReference type="ARBA" id="ARBA00022989"/>
    </source>
</evidence>
<dbReference type="PANTHER" id="PTHR38459:SF1">
    <property type="entry name" value="PROPHAGE BACTOPRENOL-LINKED GLUCOSE TRANSLOCASE HOMOLOG"/>
    <property type="match status" value="1"/>
</dbReference>
<comment type="similarity">
    <text evidence="2">Belongs to the GtrA family.</text>
</comment>
<keyword evidence="8" id="KW-1185">Reference proteome</keyword>
<keyword evidence="3" id="KW-0812">Transmembrane</keyword>
<evidence type="ECO:0000256" key="5">
    <source>
        <dbReference type="ARBA" id="ARBA00023136"/>
    </source>
</evidence>
<keyword evidence="4" id="KW-1133">Transmembrane helix</keyword>
<organism evidence="7 8">
    <name type="scientific">Vibrio ishigakensis</name>
    <dbReference type="NCBI Taxonomy" id="1481914"/>
    <lineage>
        <taxon>Bacteria</taxon>
        <taxon>Pseudomonadati</taxon>
        <taxon>Pseudomonadota</taxon>
        <taxon>Gammaproteobacteria</taxon>
        <taxon>Vibrionales</taxon>
        <taxon>Vibrionaceae</taxon>
        <taxon>Vibrio</taxon>
    </lineage>
</organism>
<gene>
    <name evidence="7" type="ORF">JCM19231_3104</name>
</gene>
<evidence type="ECO:0000256" key="3">
    <source>
        <dbReference type="ARBA" id="ARBA00022692"/>
    </source>
</evidence>
<dbReference type="PANTHER" id="PTHR38459">
    <property type="entry name" value="PROPHAGE BACTOPRENOL-LINKED GLUCOSE TRANSLOCASE HOMOLOG"/>
    <property type="match status" value="1"/>
</dbReference>
<evidence type="ECO:0000256" key="1">
    <source>
        <dbReference type="ARBA" id="ARBA00004141"/>
    </source>
</evidence>
<evidence type="ECO:0000259" key="6">
    <source>
        <dbReference type="Pfam" id="PF04138"/>
    </source>
</evidence>
<reference evidence="7 8" key="2">
    <citation type="submission" date="2015-01" db="EMBL/GenBank/DDBJ databases">
        <authorList>
            <consortium name="NBRP consortium"/>
            <person name="Sawabe T."/>
            <person name="Meirelles P."/>
            <person name="Feng G."/>
            <person name="Sayaka M."/>
            <person name="Hattori M."/>
            <person name="Ohkuma M."/>
        </authorList>
    </citation>
    <scope>NUCLEOTIDE SEQUENCE [LARGE SCALE GENOMIC DNA]</scope>
    <source>
        <strain evidence="8">JCM 19231</strain>
    </source>
</reference>
<reference evidence="7 8" key="1">
    <citation type="submission" date="2015-01" db="EMBL/GenBank/DDBJ databases">
        <title>Vibrio sp. C1 JCM 19231 whole genome shotgun sequence.</title>
        <authorList>
            <person name="Sawabe T."/>
            <person name="Meirelles P."/>
            <person name="Feng G."/>
            <person name="Sayaka M."/>
            <person name="Hattori M."/>
            <person name="Ohkuma M."/>
        </authorList>
    </citation>
    <scope>NUCLEOTIDE SEQUENCE [LARGE SCALE GENOMIC DNA]</scope>
    <source>
        <strain evidence="8">JCM 19231</strain>
    </source>
</reference>